<comment type="caution">
    <text evidence="2">The sequence shown here is derived from an EMBL/GenBank/DDBJ whole genome shotgun (WGS) entry which is preliminary data.</text>
</comment>
<organism evidence="2 3">
    <name type="scientific">Cudoniella acicularis</name>
    <dbReference type="NCBI Taxonomy" id="354080"/>
    <lineage>
        <taxon>Eukaryota</taxon>
        <taxon>Fungi</taxon>
        <taxon>Dikarya</taxon>
        <taxon>Ascomycota</taxon>
        <taxon>Pezizomycotina</taxon>
        <taxon>Leotiomycetes</taxon>
        <taxon>Helotiales</taxon>
        <taxon>Tricladiaceae</taxon>
        <taxon>Cudoniella</taxon>
    </lineage>
</organism>
<dbReference type="AlphaFoldDB" id="A0A8H4W1K3"/>
<feature type="region of interest" description="Disordered" evidence="1">
    <location>
        <begin position="136"/>
        <end position="162"/>
    </location>
</feature>
<feature type="compositionally biased region" description="Polar residues" evidence="1">
    <location>
        <begin position="139"/>
        <end position="153"/>
    </location>
</feature>
<keyword evidence="3" id="KW-1185">Reference proteome</keyword>
<evidence type="ECO:0000313" key="2">
    <source>
        <dbReference type="EMBL" id="KAF4630206.1"/>
    </source>
</evidence>
<feature type="compositionally biased region" description="Basic residues" evidence="1">
    <location>
        <begin position="459"/>
        <end position="473"/>
    </location>
</feature>
<gene>
    <name evidence="2" type="ORF">G7Y89_g7937</name>
</gene>
<name>A0A8H4W1K3_9HELO</name>
<dbReference type="OrthoDB" id="3485856at2759"/>
<proteinExistence type="predicted"/>
<sequence length="513" mass="57740">MQSKEKRLVLDLSGVKVFCADISCVLWQLPINVQTHTVLAKHSKFVEEIYCKDSSEPEAWSTFPFASPSPSLGSRPSAFHQQSRISVCPLSEKSHVTQPRRSRGISSTALTLLATAVADAHFEIATAKRSRRLWAMSQRPVTKTPPESFTDSPLTPPLSDSKRTPLDQISRIINRVRLAQAGHNVQDQQPWCVFQLLPGDLEHLFNFLRGDEDERLWSFFRDKVRYDYDSRTCWLSLRMPTPIHEIFLASVTENIRDQLKKITTGSSREAADFAKNVDSKGSIALKYEVDEGDGTQNHGLPRISRHEPDGTFKHREAQDPSIIIEISYSQKRKALTDLAEFYILGSDGNVQRVIGLDIEYKATKRATLSVWQPEYVGDEGSEELVATQALVALEFRDQDGNPNDKNPGLVLSLQDFATEALIEDPSVLTQQITISSSELCSMLTNAEAEAKQGEENKGKRMAMKGSGRKRWRTRTPPEELDSDDERELLAEEERAAKRIARRDGAFPGRNTEK</sequence>
<feature type="compositionally biased region" description="Basic and acidic residues" evidence="1">
    <location>
        <begin position="449"/>
        <end position="458"/>
    </location>
</feature>
<dbReference type="EMBL" id="JAAMPI010000576">
    <property type="protein sequence ID" value="KAF4630206.1"/>
    <property type="molecule type" value="Genomic_DNA"/>
</dbReference>
<protein>
    <submittedName>
        <fullName evidence="2">Uncharacterized protein</fullName>
    </submittedName>
</protein>
<feature type="compositionally biased region" description="Basic and acidic residues" evidence="1">
    <location>
        <begin position="304"/>
        <end position="313"/>
    </location>
</feature>
<accession>A0A8H4W1K3</accession>
<feature type="region of interest" description="Disordered" evidence="1">
    <location>
        <begin position="292"/>
        <end position="313"/>
    </location>
</feature>
<evidence type="ECO:0000256" key="1">
    <source>
        <dbReference type="SAM" id="MobiDB-lite"/>
    </source>
</evidence>
<evidence type="ECO:0000313" key="3">
    <source>
        <dbReference type="Proteomes" id="UP000566819"/>
    </source>
</evidence>
<feature type="region of interest" description="Disordered" evidence="1">
    <location>
        <begin position="449"/>
        <end position="487"/>
    </location>
</feature>
<dbReference type="Proteomes" id="UP000566819">
    <property type="component" value="Unassembled WGS sequence"/>
</dbReference>
<reference evidence="2 3" key="1">
    <citation type="submission" date="2020-03" db="EMBL/GenBank/DDBJ databases">
        <title>Draft Genome Sequence of Cudoniella acicularis.</title>
        <authorList>
            <person name="Buettner E."/>
            <person name="Kellner H."/>
        </authorList>
    </citation>
    <scope>NUCLEOTIDE SEQUENCE [LARGE SCALE GENOMIC DNA]</scope>
    <source>
        <strain evidence="2 3">DSM 108380</strain>
    </source>
</reference>